<accession>A0AAN7VQG9</accession>
<organism evidence="3 4">
    <name type="scientific">Pyrocoelia pectoralis</name>
    <dbReference type="NCBI Taxonomy" id="417401"/>
    <lineage>
        <taxon>Eukaryota</taxon>
        <taxon>Metazoa</taxon>
        <taxon>Ecdysozoa</taxon>
        <taxon>Arthropoda</taxon>
        <taxon>Hexapoda</taxon>
        <taxon>Insecta</taxon>
        <taxon>Pterygota</taxon>
        <taxon>Neoptera</taxon>
        <taxon>Endopterygota</taxon>
        <taxon>Coleoptera</taxon>
        <taxon>Polyphaga</taxon>
        <taxon>Elateriformia</taxon>
        <taxon>Elateroidea</taxon>
        <taxon>Lampyridae</taxon>
        <taxon>Lampyrinae</taxon>
        <taxon>Pyrocoelia</taxon>
    </lineage>
</organism>
<keyword evidence="2" id="KW-0732">Signal</keyword>
<evidence type="ECO:0000256" key="1">
    <source>
        <dbReference type="SAM" id="MobiDB-lite"/>
    </source>
</evidence>
<keyword evidence="4" id="KW-1185">Reference proteome</keyword>
<name>A0AAN7VQG9_9COLE</name>
<dbReference type="EMBL" id="JAVRBK010000002">
    <property type="protein sequence ID" value="KAK5649016.1"/>
    <property type="molecule type" value="Genomic_DNA"/>
</dbReference>
<reference evidence="3 4" key="1">
    <citation type="journal article" date="2024" name="Insects">
        <title>An Improved Chromosome-Level Genome Assembly of the Firefly Pyrocoelia pectoralis.</title>
        <authorList>
            <person name="Fu X."/>
            <person name="Meyer-Rochow V.B."/>
            <person name="Ballantyne L."/>
            <person name="Zhu X."/>
        </authorList>
    </citation>
    <scope>NUCLEOTIDE SEQUENCE [LARGE SCALE GENOMIC DNA]</scope>
    <source>
        <strain evidence="3">XCY_ONT2</strain>
    </source>
</reference>
<feature type="region of interest" description="Disordered" evidence="1">
    <location>
        <begin position="20"/>
        <end position="60"/>
    </location>
</feature>
<proteinExistence type="predicted"/>
<gene>
    <name evidence="3" type="ORF">RI129_003908</name>
</gene>
<sequence length="143" mass="15706">MLAVLLITSLLASAHCFPSEALEKEESPLKPDPPIAEEPKLLEKAPEDPQPAEIIPVPESGAALPEDIAASSDANPAAQPENSDLDTDATFWGLGYRRPYFGGWRNYYSSPWRRWGGYGGYGYGRGYGGWGWGRGWGWNGGYW</sequence>
<evidence type="ECO:0000256" key="2">
    <source>
        <dbReference type="SAM" id="SignalP"/>
    </source>
</evidence>
<evidence type="ECO:0000313" key="3">
    <source>
        <dbReference type="EMBL" id="KAK5649016.1"/>
    </source>
</evidence>
<feature type="signal peptide" evidence="2">
    <location>
        <begin position="1"/>
        <end position="16"/>
    </location>
</feature>
<dbReference type="AlphaFoldDB" id="A0AAN7VQG9"/>
<feature type="compositionally biased region" description="Basic and acidic residues" evidence="1">
    <location>
        <begin position="37"/>
        <end position="47"/>
    </location>
</feature>
<dbReference type="Proteomes" id="UP001329430">
    <property type="component" value="Chromosome 2"/>
</dbReference>
<protein>
    <submittedName>
        <fullName evidence="3">Uncharacterized protein</fullName>
    </submittedName>
</protein>
<feature type="region of interest" description="Disordered" evidence="1">
    <location>
        <begin position="65"/>
        <end position="84"/>
    </location>
</feature>
<feature type="chain" id="PRO_5042821496" evidence="2">
    <location>
        <begin position="17"/>
        <end position="143"/>
    </location>
</feature>
<comment type="caution">
    <text evidence="3">The sequence shown here is derived from an EMBL/GenBank/DDBJ whole genome shotgun (WGS) entry which is preliminary data.</text>
</comment>
<evidence type="ECO:0000313" key="4">
    <source>
        <dbReference type="Proteomes" id="UP001329430"/>
    </source>
</evidence>